<dbReference type="InterPro" id="IPR010918">
    <property type="entry name" value="PurM-like_C_dom"/>
</dbReference>
<feature type="domain" description="PurM-like C-terminal" evidence="14">
    <location>
        <begin position="173"/>
        <end position="335"/>
    </location>
</feature>
<evidence type="ECO:0000256" key="3">
    <source>
        <dbReference type="ARBA" id="ARBA00013047"/>
    </source>
</evidence>
<dbReference type="InterPro" id="IPR004733">
    <property type="entry name" value="PurM_cligase"/>
</dbReference>
<evidence type="ECO:0000259" key="13">
    <source>
        <dbReference type="Pfam" id="PF00586"/>
    </source>
</evidence>
<dbReference type="Gene3D" id="3.30.1330.10">
    <property type="entry name" value="PurM-like, N-terminal domain"/>
    <property type="match status" value="1"/>
</dbReference>
<sequence>MGITYKDAGVDIQAGNEAVEKIKPAVAATWRPGVLGGLGGFGGLFSLDLQKYSDPVLVSGTDGVGTKLRLAFQLDKHDTIGQDAVAMCVNDVLVQGAEPLFFLDYLAVGKLVPERIASIVGGVAEGCRLAGCALIGGETAEMPGFYAEEEYDIAGFAVGAVNRDKLIDGSDIREGDILLGLKSSGLHSNGFSLVRKIFAEYPLDKVFPELGRPLGEVLITPTRIYVKSVLALLDKIAVPGMVHITGGGLTENIPRVLSSGLGTEIVTSTWQVPPVFELMQKLGNVEDEEMLRTFNMGIGFVLIIHPEDEKQAMDILAANGEEPIRIGSVISGQGVSYR</sequence>
<comment type="subcellular location">
    <subcellularLocation>
        <location evidence="12">Cytoplasm</location>
    </subcellularLocation>
</comment>
<dbReference type="SUPFAM" id="SSF55326">
    <property type="entry name" value="PurM N-terminal domain-like"/>
    <property type="match status" value="1"/>
</dbReference>
<evidence type="ECO:0000256" key="2">
    <source>
        <dbReference type="ARBA" id="ARBA00010280"/>
    </source>
</evidence>
<dbReference type="EC" id="6.3.3.1" evidence="3 12"/>
<evidence type="ECO:0000256" key="7">
    <source>
        <dbReference type="ARBA" id="ARBA00022840"/>
    </source>
</evidence>
<dbReference type="EMBL" id="CP007033">
    <property type="protein sequence ID" value="AHF09524.1"/>
    <property type="molecule type" value="Genomic_DNA"/>
</dbReference>
<evidence type="ECO:0000256" key="6">
    <source>
        <dbReference type="ARBA" id="ARBA00022741"/>
    </source>
</evidence>
<evidence type="ECO:0000256" key="1">
    <source>
        <dbReference type="ARBA" id="ARBA00004686"/>
    </source>
</evidence>
<comment type="catalytic activity">
    <reaction evidence="11 12">
        <text>2-formamido-N(1)-(5-O-phospho-beta-D-ribosyl)acetamidine + ATP = 5-amino-1-(5-phospho-beta-D-ribosyl)imidazole + ADP + phosphate + H(+)</text>
        <dbReference type="Rhea" id="RHEA:23032"/>
        <dbReference type="ChEBI" id="CHEBI:15378"/>
        <dbReference type="ChEBI" id="CHEBI:30616"/>
        <dbReference type="ChEBI" id="CHEBI:43474"/>
        <dbReference type="ChEBI" id="CHEBI:137981"/>
        <dbReference type="ChEBI" id="CHEBI:147287"/>
        <dbReference type="ChEBI" id="CHEBI:456216"/>
        <dbReference type="EC" id="6.3.3.1"/>
    </reaction>
</comment>
<dbReference type="SUPFAM" id="SSF56042">
    <property type="entry name" value="PurM C-terminal domain-like"/>
    <property type="match status" value="1"/>
</dbReference>
<evidence type="ECO:0000313" key="16">
    <source>
        <dbReference type="Proteomes" id="UP000018934"/>
    </source>
</evidence>
<evidence type="ECO:0000259" key="14">
    <source>
        <dbReference type="Pfam" id="PF02769"/>
    </source>
</evidence>
<dbReference type="InterPro" id="IPR036921">
    <property type="entry name" value="PurM-like_N_sf"/>
</dbReference>
<keyword evidence="7 12" id="KW-0067">ATP-binding</keyword>
<dbReference type="PANTHER" id="PTHR10520">
    <property type="entry name" value="TRIFUNCTIONAL PURINE BIOSYNTHETIC PROTEIN ADENOSINE-3-RELATED"/>
    <property type="match status" value="1"/>
</dbReference>
<proteinExistence type="inferred from homology"/>
<dbReference type="Proteomes" id="UP000018934">
    <property type="component" value="Chromosome"/>
</dbReference>
<accession>A0ABM5P4J3</accession>
<keyword evidence="12" id="KW-0963">Cytoplasm</keyword>
<keyword evidence="6 12" id="KW-0547">Nucleotide-binding</keyword>
<organism evidence="15 16">
    <name type="scientific">Dehalobacter restrictus (strain DSM 9455 / PER-K23)</name>
    <dbReference type="NCBI Taxonomy" id="871738"/>
    <lineage>
        <taxon>Bacteria</taxon>
        <taxon>Bacillati</taxon>
        <taxon>Bacillota</taxon>
        <taxon>Clostridia</taxon>
        <taxon>Eubacteriales</taxon>
        <taxon>Desulfitobacteriaceae</taxon>
        <taxon>Dehalobacter</taxon>
    </lineage>
</organism>
<dbReference type="InterPro" id="IPR016188">
    <property type="entry name" value="PurM-like_N"/>
</dbReference>
<reference evidence="15 16" key="1">
    <citation type="journal article" date="2013" name="Stand. Genomic Sci.">
        <title>Complete genome sequence of Dehalobacter restrictus PER-K23(T.).</title>
        <authorList>
            <person name="Kruse T."/>
            <person name="Maillard J."/>
            <person name="Goodwin L."/>
            <person name="Woyke T."/>
            <person name="Teshima H."/>
            <person name="Bruce D."/>
            <person name="Detter C."/>
            <person name="Tapia R."/>
            <person name="Han C."/>
            <person name="Huntemann M."/>
            <person name="Wei C.L."/>
            <person name="Han J."/>
            <person name="Chen A."/>
            <person name="Kyrpides N."/>
            <person name="Szeto E."/>
            <person name="Markowitz V."/>
            <person name="Ivanova N."/>
            <person name="Pagani I."/>
            <person name="Pati A."/>
            <person name="Pitluck S."/>
            <person name="Nolan M."/>
            <person name="Holliger C."/>
            <person name="Smidt H."/>
        </authorList>
    </citation>
    <scope>NUCLEOTIDE SEQUENCE [LARGE SCALE GENOMIC DNA]</scope>
    <source>
        <strain evidence="16">DSM 9455</strain>
    </source>
</reference>
<name>A0ABM5P4J3_DEHRP</name>
<dbReference type="Gene3D" id="3.90.650.10">
    <property type="entry name" value="PurM-like C-terminal domain"/>
    <property type="match status" value="1"/>
</dbReference>
<comment type="pathway">
    <text evidence="1 12">Purine metabolism; IMP biosynthesis via de novo pathway; 5-amino-1-(5-phospho-D-ribosyl)imidazole from N(2)-formyl-N(1)-(5-phospho-D-ribosyl)glycinamide: step 2/2.</text>
</comment>
<comment type="similarity">
    <text evidence="2 12">Belongs to the AIR synthase family.</text>
</comment>
<evidence type="ECO:0000256" key="8">
    <source>
        <dbReference type="ARBA" id="ARBA00031908"/>
    </source>
</evidence>
<evidence type="ECO:0000313" key="15">
    <source>
        <dbReference type="EMBL" id="AHF09524.1"/>
    </source>
</evidence>
<evidence type="ECO:0000256" key="4">
    <source>
        <dbReference type="ARBA" id="ARBA00020367"/>
    </source>
</evidence>
<keyword evidence="5 12" id="KW-0436">Ligase</keyword>
<keyword evidence="16" id="KW-1185">Reference proteome</keyword>
<dbReference type="InterPro" id="IPR036676">
    <property type="entry name" value="PurM-like_C_sf"/>
</dbReference>
<keyword evidence="12" id="KW-0658">Purine biosynthesis</keyword>
<evidence type="ECO:0000256" key="11">
    <source>
        <dbReference type="ARBA" id="ARBA00049057"/>
    </source>
</evidence>
<dbReference type="CDD" id="cd02196">
    <property type="entry name" value="PurM"/>
    <property type="match status" value="1"/>
</dbReference>
<gene>
    <name evidence="12" type="primary">purM</name>
    <name evidence="15" type="ORF">DEHRE_05065</name>
</gene>
<evidence type="ECO:0000256" key="10">
    <source>
        <dbReference type="ARBA" id="ARBA00033093"/>
    </source>
</evidence>
<dbReference type="Pfam" id="PF02769">
    <property type="entry name" value="AIRS_C"/>
    <property type="match status" value="1"/>
</dbReference>
<dbReference type="HAMAP" id="MF_00741">
    <property type="entry name" value="AIRS"/>
    <property type="match status" value="1"/>
</dbReference>
<dbReference type="PANTHER" id="PTHR10520:SF12">
    <property type="entry name" value="TRIFUNCTIONAL PURINE BIOSYNTHETIC PROTEIN ADENOSINE-3"/>
    <property type="match status" value="1"/>
</dbReference>
<evidence type="ECO:0000256" key="12">
    <source>
        <dbReference type="HAMAP-Rule" id="MF_00741"/>
    </source>
</evidence>
<protein>
    <recommendedName>
        <fullName evidence="4 12">Phosphoribosylformylglycinamidine cyclo-ligase</fullName>
        <ecNumber evidence="3 12">6.3.3.1</ecNumber>
    </recommendedName>
    <alternativeName>
        <fullName evidence="9 12">AIR synthase</fullName>
    </alternativeName>
    <alternativeName>
        <fullName evidence="10 12">AIRS</fullName>
    </alternativeName>
    <alternativeName>
        <fullName evidence="8 12">Phosphoribosyl-aminoimidazole synthetase</fullName>
    </alternativeName>
</protein>
<dbReference type="Pfam" id="PF00586">
    <property type="entry name" value="AIRS"/>
    <property type="match status" value="1"/>
</dbReference>
<evidence type="ECO:0000256" key="5">
    <source>
        <dbReference type="ARBA" id="ARBA00022598"/>
    </source>
</evidence>
<feature type="domain" description="PurM-like N-terminal" evidence="13">
    <location>
        <begin position="56"/>
        <end position="161"/>
    </location>
</feature>
<dbReference type="NCBIfam" id="TIGR00878">
    <property type="entry name" value="purM"/>
    <property type="match status" value="1"/>
</dbReference>
<evidence type="ECO:0000256" key="9">
    <source>
        <dbReference type="ARBA" id="ARBA00032931"/>
    </source>
</evidence>
<dbReference type="RefSeq" id="WP_019226401.1">
    <property type="nucleotide sequence ID" value="NZ_CP007033.1"/>
</dbReference>